<dbReference type="Gene3D" id="2.60.120.10">
    <property type="entry name" value="Jelly Rolls"/>
    <property type="match status" value="1"/>
</dbReference>
<dbReference type="RefSeq" id="WP_093350351.1">
    <property type="nucleotide sequence ID" value="NZ_FNVB01000011.1"/>
</dbReference>
<dbReference type="EMBL" id="FOME01000003">
    <property type="protein sequence ID" value="SFD20706.1"/>
    <property type="molecule type" value="Genomic_DNA"/>
</dbReference>
<dbReference type="InterPro" id="IPR013096">
    <property type="entry name" value="Cupin_2"/>
</dbReference>
<reference evidence="4 5" key="2">
    <citation type="submission" date="2016-10" db="EMBL/GenBank/DDBJ databases">
        <authorList>
            <person name="Varghese N."/>
            <person name="Submissions S."/>
        </authorList>
    </citation>
    <scope>NUCLEOTIDE SEQUENCE [LARGE SCALE GENOMIC DNA]</scope>
    <source>
        <strain evidence="5">ATCC 20501</strain>
        <strain evidence="3 4">CGMCC 4.3529</strain>
    </source>
</reference>
<evidence type="ECO:0000313" key="2">
    <source>
        <dbReference type="EMBL" id="SEG96288.1"/>
    </source>
</evidence>
<accession>A0A1I1QF48</accession>
<keyword evidence="4" id="KW-1185">Reference proteome</keyword>
<organism evidence="2 5">
    <name type="scientific">Saccharopolyspora kobensis</name>
    <dbReference type="NCBI Taxonomy" id="146035"/>
    <lineage>
        <taxon>Bacteria</taxon>
        <taxon>Bacillati</taxon>
        <taxon>Actinomycetota</taxon>
        <taxon>Actinomycetes</taxon>
        <taxon>Pseudonocardiales</taxon>
        <taxon>Pseudonocardiaceae</taxon>
        <taxon>Saccharopolyspora</taxon>
    </lineage>
</organism>
<dbReference type="Proteomes" id="UP000236729">
    <property type="component" value="Unassembled WGS sequence"/>
</dbReference>
<dbReference type="InterPro" id="IPR011051">
    <property type="entry name" value="RmlC_Cupin_sf"/>
</dbReference>
<dbReference type="Proteomes" id="UP000199690">
    <property type="component" value="Unassembled WGS sequence"/>
</dbReference>
<gene>
    <name evidence="2" type="ORF">SAMN02982929_06359</name>
    <name evidence="3" type="ORF">SAMN05216506_10366</name>
</gene>
<proteinExistence type="predicted"/>
<name>A0A1H6EEP2_9PSEU</name>
<evidence type="ECO:0000313" key="3">
    <source>
        <dbReference type="EMBL" id="SFD20706.1"/>
    </source>
</evidence>
<dbReference type="EMBL" id="FNVB01000011">
    <property type="protein sequence ID" value="SEG96288.1"/>
    <property type="molecule type" value="Genomic_DNA"/>
</dbReference>
<sequence length="115" mass="12589">MSDTTIIKVDGAHSPRGTQGQYYLAEGVGLAMRLWRGEPPGLEKESAARDYETVGYVISGRAELHSEGQVVLLQPGDSWIIPKGAEHHYKILEEFTAVEATHPPAQVHGRDEKPA</sequence>
<dbReference type="SUPFAM" id="SSF51182">
    <property type="entry name" value="RmlC-like cupins"/>
    <property type="match status" value="1"/>
</dbReference>
<dbReference type="SMR" id="A0A1H6EEP2"/>
<dbReference type="Pfam" id="PF07883">
    <property type="entry name" value="Cupin_2"/>
    <property type="match status" value="1"/>
</dbReference>
<evidence type="ECO:0000313" key="5">
    <source>
        <dbReference type="Proteomes" id="UP000236729"/>
    </source>
</evidence>
<reference evidence="2" key="1">
    <citation type="submission" date="2016-10" db="EMBL/GenBank/DDBJ databases">
        <authorList>
            <person name="de Groot N.N."/>
        </authorList>
    </citation>
    <scope>NUCLEOTIDE SEQUENCE [LARGE SCALE GENOMIC DNA]</scope>
    <source>
        <strain evidence="2">ATCC 20501</strain>
    </source>
</reference>
<dbReference type="AlphaFoldDB" id="A0A1H6EEP2"/>
<accession>A0A1H6EEP2</accession>
<evidence type="ECO:0000313" key="4">
    <source>
        <dbReference type="Proteomes" id="UP000199690"/>
    </source>
</evidence>
<protein>
    <submittedName>
        <fullName evidence="2">Cupin domain-containing protein</fullName>
    </submittedName>
</protein>
<evidence type="ECO:0000259" key="1">
    <source>
        <dbReference type="Pfam" id="PF07883"/>
    </source>
</evidence>
<feature type="domain" description="Cupin type-2" evidence="1">
    <location>
        <begin position="40"/>
        <end position="92"/>
    </location>
</feature>
<dbReference type="InterPro" id="IPR014710">
    <property type="entry name" value="RmlC-like_jellyroll"/>
</dbReference>